<evidence type="ECO:0000256" key="2">
    <source>
        <dbReference type="ARBA" id="ARBA00022917"/>
    </source>
</evidence>
<keyword evidence="7" id="KW-1185">Reference proteome</keyword>
<dbReference type="GO" id="GO:0005829">
    <property type="term" value="C:cytosol"/>
    <property type="evidence" value="ECO:0007669"/>
    <property type="project" value="TreeGrafter"/>
</dbReference>
<evidence type="ECO:0000256" key="4">
    <source>
        <dbReference type="SAM" id="Phobius"/>
    </source>
</evidence>
<keyword evidence="1" id="KW-0547">Nucleotide-binding</keyword>
<dbReference type="GO" id="GO:0003743">
    <property type="term" value="F:translation initiation factor activity"/>
    <property type="evidence" value="ECO:0007669"/>
    <property type="project" value="TreeGrafter"/>
</dbReference>
<dbReference type="InterPro" id="IPR027417">
    <property type="entry name" value="P-loop_NTPase"/>
</dbReference>
<dbReference type="Proteomes" id="UP000282087">
    <property type="component" value="Unassembled WGS sequence"/>
</dbReference>
<proteinExistence type="predicted"/>
<evidence type="ECO:0000256" key="1">
    <source>
        <dbReference type="ARBA" id="ARBA00022741"/>
    </source>
</evidence>
<keyword evidence="4" id="KW-0812">Transmembrane</keyword>
<dbReference type="STRING" id="542832.A0A3M6VGN2"/>
<evidence type="ECO:0000256" key="3">
    <source>
        <dbReference type="ARBA" id="ARBA00023134"/>
    </source>
</evidence>
<reference evidence="7 8" key="1">
    <citation type="submission" date="2018-06" db="EMBL/GenBank/DDBJ databases">
        <title>Comparative genomics of downy mildews reveals potential adaptations to biotrophy.</title>
        <authorList>
            <person name="Fletcher K."/>
            <person name="Klosterman S.J."/>
            <person name="Derevnina L."/>
            <person name="Martin F."/>
            <person name="Koike S."/>
            <person name="Reyes Chin-Wo S."/>
            <person name="Mou B."/>
            <person name="Michelmore R."/>
        </authorList>
    </citation>
    <scope>NUCLEOTIDE SEQUENCE [LARGE SCALE GENOMIC DNA]</scope>
    <source>
        <strain evidence="6 8">R13</strain>
        <strain evidence="5 7">R14</strain>
    </source>
</reference>
<dbReference type="GO" id="GO:0005850">
    <property type="term" value="C:eukaryotic translation initiation factor 2 complex"/>
    <property type="evidence" value="ECO:0007669"/>
    <property type="project" value="TreeGrafter"/>
</dbReference>
<evidence type="ECO:0000313" key="7">
    <source>
        <dbReference type="Proteomes" id="UP000282087"/>
    </source>
</evidence>
<dbReference type="Gene3D" id="3.40.50.300">
    <property type="entry name" value="P-loop containing nucleotide triphosphate hydrolases"/>
    <property type="match status" value="1"/>
</dbReference>
<dbReference type="GO" id="GO:0005525">
    <property type="term" value="F:GTP binding"/>
    <property type="evidence" value="ECO:0007669"/>
    <property type="project" value="UniProtKB-KW"/>
</dbReference>
<comment type="caution">
    <text evidence="5">The sequence shown here is derived from an EMBL/GenBank/DDBJ whole genome shotgun (WGS) entry which is preliminary data.</text>
</comment>
<keyword evidence="2" id="KW-0648">Protein biosynthesis</keyword>
<feature type="transmembrane region" description="Helical" evidence="4">
    <location>
        <begin position="50"/>
        <end position="68"/>
    </location>
</feature>
<dbReference type="PANTHER" id="PTHR42854:SF3">
    <property type="entry name" value="EUKARYOTIC TRANSLATION INITIATION FACTOR 2 SUBUNIT 3-RELATED"/>
    <property type="match status" value="1"/>
</dbReference>
<protein>
    <recommendedName>
        <fullName evidence="9">Tr-type G domain-containing protein</fullName>
    </recommendedName>
</protein>
<evidence type="ECO:0008006" key="9">
    <source>
        <dbReference type="Google" id="ProtNLM"/>
    </source>
</evidence>
<evidence type="ECO:0000313" key="5">
    <source>
        <dbReference type="EMBL" id="RMX65829.1"/>
    </source>
</evidence>
<keyword evidence="4" id="KW-1133">Transmembrane helix</keyword>
<dbReference type="Proteomes" id="UP000286097">
    <property type="component" value="Unassembled WGS sequence"/>
</dbReference>
<dbReference type="PANTHER" id="PTHR42854">
    <property type="entry name" value="EUKARYOTIC TRANSLATION INITIATION FACTOR 2 SUBUNIT 3 FAMILY MEMBER"/>
    <property type="match status" value="1"/>
</dbReference>
<dbReference type="VEuPathDB" id="FungiDB:DD237_003547"/>
<dbReference type="EMBL" id="QLLG01000228">
    <property type="protein sequence ID" value="RMX65829.1"/>
    <property type="molecule type" value="Genomic_DNA"/>
</dbReference>
<organism evidence="5 7">
    <name type="scientific">Peronospora effusa</name>
    <dbReference type="NCBI Taxonomy" id="542832"/>
    <lineage>
        <taxon>Eukaryota</taxon>
        <taxon>Sar</taxon>
        <taxon>Stramenopiles</taxon>
        <taxon>Oomycota</taxon>
        <taxon>Peronosporomycetes</taxon>
        <taxon>Peronosporales</taxon>
        <taxon>Peronosporaceae</taxon>
        <taxon>Peronospora</taxon>
    </lineage>
</organism>
<name>A0A3M6VGN2_9STRA</name>
<dbReference type="AlphaFoldDB" id="A0A3M6VGN2"/>
<dbReference type="SUPFAM" id="SSF52540">
    <property type="entry name" value="P-loop containing nucleoside triphosphate hydrolases"/>
    <property type="match status" value="1"/>
</dbReference>
<keyword evidence="3" id="KW-0342">GTP-binding</keyword>
<keyword evidence="4" id="KW-0472">Membrane</keyword>
<accession>A0A3M6VGN2</accession>
<evidence type="ECO:0000313" key="8">
    <source>
        <dbReference type="Proteomes" id="UP000286097"/>
    </source>
</evidence>
<dbReference type="EMBL" id="QKXF01000753">
    <property type="protein sequence ID" value="RQM09268.1"/>
    <property type="molecule type" value="Genomic_DNA"/>
</dbReference>
<dbReference type="InterPro" id="IPR050543">
    <property type="entry name" value="eIF2G"/>
</dbReference>
<dbReference type="GO" id="GO:0000049">
    <property type="term" value="F:tRNA binding"/>
    <property type="evidence" value="ECO:0007669"/>
    <property type="project" value="TreeGrafter"/>
</dbReference>
<sequence length="93" mass="10417">MKYACSHGRPNTFFAAIAIMRLQNIIIPQNKVDRIKDDATVTQHKQMKKFVAATVALGAPIIPISAVFKYNMDVAEETHDERDVGRSVCQSRV</sequence>
<dbReference type="GO" id="GO:0001731">
    <property type="term" value="P:formation of translation preinitiation complex"/>
    <property type="evidence" value="ECO:0007669"/>
    <property type="project" value="TreeGrafter"/>
</dbReference>
<evidence type="ECO:0000313" key="6">
    <source>
        <dbReference type="EMBL" id="RQM09268.1"/>
    </source>
</evidence>
<gene>
    <name evidence="6" type="ORF">DD237_003547</name>
    <name evidence="5" type="ORF">DD238_002989</name>
</gene>